<dbReference type="EMBL" id="WFKJ01000027">
    <property type="protein sequence ID" value="KAB7890198.1"/>
    <property type="molecule type" value="Genomic_DNA"/>
</dbReference>
<keyword evidence="4 6" id="KW-1133">Transmembrane helix</keyword>
<protein>
    <submittedName>
        <fullName evidence="7">Oligosaccharide flippase family protein</fullName>
    </submittedName>
</protein>
<keyword evidence="2" id="KW-1003">Cell membrane</keyword>
<gene>
    <name evidence="8" type="ORF">GBG18_09405</name>
    <name evidence="7" type="ORF">GBG19_04830</name>
</gene>
<dbReference type="Pfam" id="PF13440">
    <property type="entry name" value="Polysacc_synt_3"/>
    <property type="match status" value="1"/>
</dbReference>
<feature type="transmembrane region" description="Helical" evidence="6">
    <location>
        <begin position="395"/>
        <end position="414"/>
    </location>
</feature>
<keyword evidence="3 6" id="KW-0812">Transmembrane</keyword>
<feature type="transmembrane region" description="Helical" evidence="6">
    <location>
        <begin position="303"/>
        <end position="326"/>
    </location>
</feature>
<feature type="transmembrane region" description="Helical" evidence="6">
    <location>
        <begin position="154"/>
        <end position="179"/>
    </location>
</feature>
<feature type="transmembrane region" description="Helical" evidence="6">
    <location>
        <begin position="332"/>
        <end position="350"/>
    </location>
</feature>
<evidence type="ECO:0000256" key="6">
    <source>
        <dbReference type="SAM" id="Phobius"/>
    </source>
</evidence>
<accession>A0A6L4WU38</accession>
<comment type="caution">
    <text evidence="7">The sequence shown here is derived from an EMBL/GenBank/DDBJ whole genome shotgun (WGS) entry which is preliminary data.</text>
</comment>
<organism evidence="7 10">
    <name type="scientific">Poseidonibacter ostreae</name>
    <dbReference type="NCBI Taxonomy" id="2654171"/>
    <lineage>
        <taxon>Bacteria</taxon>
        <taxon>Pseudomonadati</taxon>
        <taxon>Campylobacterota</taxon>
        <taxon>Epsilonproteobacteria</taxon>
        <taxon>Campylobacterales</taxon>
        <taxon>Arcobacteraceae</taxon>
        <taxon>Poseidonibacter</taxon>
    </lineage>
</organism>
<feature type="transmembrane region" description="Helical" evidence="6">
    <location>
        <begin position="120"/>
        <end position="142"/>
    </location>
</feature>
<dbReference type="EMBL" id="WFKK01000009">
    <property type="protein sequence ID" value="KAB7889877.1"/>
    <property type="molecule type" value="Genomic_DNA"/>
</dbReference>
<evidence type="ECO:0000313" key="8">
    <source>
        <dbReference type="EMBL" id="KAB7890198.1"/>
    </source>
</evidence>
<evidence type="ECO:0000256" key="3">
    <source>
        <dbReference type="ARBA" id="ARBA00022692"/>
    </source>
</evidence>
<name>A0A6L4WU38_9BACT</name>
<dbReference type="Proteomes" id="UP000472839">
    <property type="component" value="Unassembled WGS sequence"/>
</dbReference>
<sequence length="425" mass="48168">MIKKLNNCSSFTKNVLTLMTGTTVAQAIPIAISPILTRIYTPSDFGLLALFIAITAIFGNIANAKYELAIMLPKKDEDAINILAFSMIIAICISLFLLIIVFLFSGYITELLGNKDIEFWLYFIPITVLFLGLFNSLNYYNIRKKYFKDIAKAVIIKSIVMASFQLTIGFLVQGVVGLISGEVFSKLFANLKLARNILKDKVIISKISKPKMIALAKKYKGFFYYNTPASLVDSATLQMPFIFIIKIANEAISGYFFLASKIVMLPSALIGSSIAQVFFQQTTEHIHNKELVAPLVFQTMKKLVIIALPITVLIILIGPHIFGIIFGKNWGVVGTIAQYVALIFFIRFVVSSVSQILSIKEYLKRGSIWKYMYFFTSVQMYTYAIYGNMDFYDFMILFVIHEYVLYLIYLYLILKSVRDIDSRMN</sequence>
<keyword evidence="9" id="KW-1185">Reference proteome</keyword>
<dbReference type="PANTHER" id="PTHR30250:SF28">
    <property type="entry name" value="POLYSACCHARIDE BIOSYNTHESIS PROTEIN"/>
    <property type="match status" value="1"/>
</dbReference>
<dbReference type="RefSeq" id="WP_152190507.1">
    <property type="nucleotide sequence ID" value="NZ_WFKJ01000027.1"/>
</dbReference>
<feature type="transmembrane region" description="Helical" evidence="6">
    <location>
        <begin position="237"/>
        <end position="258"/>
    </location>
</feature>
<dbReference type="Proteomes" id="UP000461010">
    <property type="component" value="Unassembled WGS sequence"/>
</dbReference>
<evidence type="ECO:0000313" key="9">
    <source>
        <dbReference type="Proteomes" id="UP000461010"/>
    </source>
</evidence>
<reference evidence="9 10" key="1">
    <citation type="submission" date="2019-10" db="EMBL/GenBank/DDBJ databases">
        <title>Poseidonibacter ostreae sp. nov., isolated from the gut of the Ostrea denselamellosa.</title>
        <authorList>
            <person name="Choi A."/>
        </authorList>
    </citation>
    <scope>NUCLEOTIDE SEQUENCE [LARGE SCALE GENOMIC DNA]</scope>
    <source>
        <strain evidence="7 10">SJOD-M-33</strain>
        <strain evidence="8 9">SJOD-M-5</strain>
    </source>
</reference>
<evidence type="ECO:0000313" key="7">
    <source>
        <dbReference type="EMBL" id="KAB7889877.1"/>
    </source>
</evidence>
<dbReference type="GO" id="GO:0005886">
    <property type="term" value="C:plasma membrane"/>
    <property type="evidence" value="ECO:0007669"/>
    <property type="project" value="UniProtKB-SubCell"/>
</dbReference>
<dbReference type="AlphaFoldDB" id="A0A6L4WU38"/>
<proteinExistence type="predicted"/>
<feature type="transmembrane region" description="Helical" evidence="6">
    <location>
        <begin position="82"/>
        <end position="108"/>
    </location>
</feature>
<comment type="subcellular location">
    <subcellularLocation>
        <location evidence="1">Cell membrane</location>
        <topology evidence="1">Multi-pass membrane protein</topology>
    </subcellularLocation>
</comment>
<evidence type="ECO:0000313" key="10">
    <source>
        <dbReference type="Proteomes" id="UP000472839"/>
    </source>
</evidence>
<evidence type="ECO:0000256" key="4">
    <source>
        <dbReference type="ARBA" id="ARBA00022989"/>
    </source>
</evidence>
<evidence type="ECO:0000256" key="5">
    <source>
        <dbReference type="ARBA" id="ARBA00023136"/>
    </source>
</evidence>
<keyword evidence="5 6" id="KW-0472">Membrane</keyword>
<evidence type="ECO:0000256" key="1">
    <source>
        <dbReference type="ARBA" id="ARBA00004651"/>
    </source>
</evidence>
<feature type="transmembrane region" description="Helical" evidence="6">
    <location>
        <begin position="43"/>
        <end position="62"/>
    </location>
</feature>
<evidence type="ECO:0000256" key="2">
    <source>
        <dbReference type="ARBA" id="ARBA00022475"/>
    </source>
</evidence>
<dbReference type="InterPro" id="IPR050833">
    <property type="entry name" value="Poly_Biosynth_Transport"/>
</dbReference>
<dbReference type="PANTHER" id="PTHR30250">
    <property type="entry name" value="PST FAMILY PREDICTED COLANIC ACID TRANSPORTER"/>
    <property type="match status" value="1"/>
</dbReference>
<feature type="transmembrane region" description="Helical" evidence="6">
    <location>
        <begin position="371"/>
        <end position="389"/>
    </location>
</feature>